<dbReference type="RefSeq" id="WP_269402313.1">
    <property type="nucleotide sequence ID" value="NZ_JAPWGW010000002.1"/>
</dbReference>
<evidence type="ECO:0000259" key="2">
    <source>
        <dbReference type="Pfam" id="PF07859"/>
    </source>
</evidence>
<keyword evidence="1 3" id="KW-0378">Hydrolase</keyword>
<dbReference type="InterPro" id="IPR013094">
    <property type="entry name" value="AB_hydrolase_3"/>
</dbReference>
<dbReference type="SUPFAM" id="SSF53474">
    <property type="entry name" value="alpha/beta-Hydrolases"/>
    <property type="match status" value="1"/>
</dbReference>
<dbReference type="InterPro" id="IPR029058">
    <property type="entry name" value="AB_hydrolase_fold"/>
</dbReference>
<evidence type="ECO:0000256" key="1">
    <source>
        <dbReference type="ARBA" id="ARBA00022801"/>
    </source>
</evidence>
<evidence type="ECO:0000313" key="4">
    <source>
        <dbReference type="Proteomes" id="UP001083770"/>
    </source>
</evidence>
<keyword evidence="4" id="KW-1185">Reference proteome</keyword>
<dbReference type="PANTHER" id="PTHR48081">
    <property type="entry name" value="AB HYDROLASE SUPERFAMILY PROTEIN C4A8.06C"/>
    <property type="match status" value="1"/>
</dbReference>
<organism evidence="3 4">
    <name type="scientific">Henriciella marina</name>
    <dbReference type="NCBI Taxonomy" id="453851"/>
    <lineage>
        <taxon>Bacteria</taxon>
        <taxon>Pseudomonadati</taxon>
        <taxon>Pseudomonadota</taxon>
        <taxon>Alphaproteobacteria</taxon>
        <taxon>Hyphomonadales</taxon>
        <taxon>Hyphomonadaceae</taxon>
        <taxon>Henriciella</taxon>
    </lineage>
</organism>
<protein>
    <submittedName>
        <fullName evidence="3">Alpha/beta hydrolase</fullName>
    </submittedName>
</protein>
<dbReference type="Proteomes" id="UP001083770">
    <property type="component" value="Unassembled WGS sequence"/>
</dbReference>
<feature type="domain" description="Alpha/beta hydrolase fold-3" evidence="2">
    <location>
        <begin position="73"/>
        <end position="281"/>
    </location>
</feature>
<sequence length="316" mass="35064">MSVEDIHPDLQQAFRRMPNVSLRSPLPRIFMKAIMSVSYRAQADDEVARHTHRFSNFSVRVYQPKGPTAGAGILFIHGGGYVLGNAKMNDATCNAYVKDLGVTVVSVDYRLAPKHPYPAPLDDCYEAWRWLVDNAPSYRVDPSRIIVAGQSAGGGLAAALCQRILDEGGLQPVAQLLYYPMIDDRTALDKSLTKVRHLAWNNESNFYGWSSYLGSEPGQSIGERAWAVPSRREDLTGLPPAWIGVGDKDLFYHEDLAYAAQLKRCGVDTDLEVVEGCPHGFDAVAPDAEISQRFRNSSLRFLRSHIAEKKADPARE</sequence>
<dbReference type="EMBL" id="JAPWGW010000002">
    <property type="protein sequence ID" value="MCZ4298199.1"/>
    <property type="molecule type" value="Genomic_DNA"/>
</dbReference>
<dbReference type="GO" id="GO:0016787">
    <property type="term" value="F:hydrolase activity"/>
    <property type="evidence" value="ECO:0007669"/>
    <property type="project" value="UniProtKB-KW"/>
</dbReference>
<dbReference type="Pfam" id="PF07859">
    <property type="entry name" value="Abhydrolase_3"/>
    <property type="match status" value="1"/>
</dbReference>
<evidence type="ECO:0000313" key="3">
    <source>
        <dbReference type="EMBL" id="MCZ4298199.1"/>
    </source>
</evidence>
<dbReference type="InterPro" id="IPR050300">
    <property type="entry name" value="GDXG_lipolytic_enzyme"/>
</dbReference>
<comment type="caution">
    <text evidence="3">The sequence shown here is derived from an EMBL/GenBank/DDBJ whole genome shotgun (WGS) entry which is preliminary data.</text>
</comment>
<accession>A0ABT4LYH8</accession>
<name>A0ABT4LYH8_9PROT</name>
<dbReference type="Gene3D" id="3.40.50.1820">
    <property type="entry name" value="alpha/beta hydrolase"/>
    <property type="match status" value="1"/>
</dbReference>
<dbReference type="PANTHER" id="PTHR48081:SF8">
    <property type="entry name" value="ALPHA_BETA HYDROLASE FOLD-3 DOMAIN-CONTAINING PROTEIN-RELATED"/>
    <property type="match status" value="1"/>
</dbReference>
<reference evidence="3" key="1">
    <citation type="submission" date="2022-12" db="EMBL/GenBank/DDBJ databases">
        <title>Bacterial isolates from different developmental stages of Nematostella vectensis.</title>
        <authorList>
            <person name="Fraune S."/>
        </authorList>
    </citation>
    <scope>NUCLEOTIDE SEQUENCE</scope>
    <source>
        <strain evidence="3">G21632-S1</strain>
    </source>
</reference>
<gene>
    <name evidence="3" type="ORF">O4G74_09025</name>
</gene>
<proteinExistence type="predicted"/>